<reference evidence="1 2" key="1">
    <citation type="journal article" date="2017" name="Genome Announc.">
        <title>Twelve Complete Reference Genomes of Clinical Isolates in the Capnocytophaga Genus.</title>
        <authorList>
            <person name="Villarma A."/>
            <person name="Gulvik C.A."/>
            <person name="Rowe L.A."/>
            <person name="Sheth M."/>
            <person name="Juieng P."/>
            <person name="Nicholson A.C."/>
            <person name="Loparev V.N."/>
            <person name="McQuiston J.R."/>
        </authorList>
    </citation>
    <scope>NUCLEOTIDE SEQUENCE [LARGE SCALE GENOMIC DNA]</scope>
    <source>
        <strain evidence="1 2">G7591</strain>
    </source>
</reference>
<dbReference type="Proteomes" id="UP000242855">
    <property type="component" value="Chromosome"/>
</dbReference>
<sequence>MVNVAVERDNSAKILVKIPQKGTRFTKILNKLSFSLAILVLYTIDITIKKKKVKRYAVVWHIVFLFLPHNKKMFNN</sequence>
<dbReference type="AlphaFoldDB" id="A0A250EAT5"/>
<evidence type="ECO:0000313" key="1">
    <source>
        <dbReference type="EMBL" id="ATA68826.1"/>
    </source>
</evidence>
<proteinExistence type="predicted"/>
<name>A0A250EAT5_9FLAO</name>
<gene>
    <name evidence="1" type="ORF">CGC48_09460</name>
</gene>
<protein>
    <submittedName>
        <fullName evidence="1">Uncharacterized protein</fullName>
    </submittedName>
</protein>
<dbReference type="KEGG" id="ccyn:CGC48_09460"/>
<organism evidence="1 2">
    <name type="scientific">Capnocytophaga cynodegmi</name>
    <dbReference type="NCBI Taxonomy" id="28189"/>
    <lineage>
        <taxon>Bacteria</taxon>
        <taxon>Pseudomonadati</taxon>
        <taxon>Bacteroidota</taxon>
        <taxon>Flavobacteriia</taxon>
        <taxon>Flavobacteriales</taxon>
        <taxon>Flavobacteriaceae</taxon>
        <taxon>Capnocytophaga</taxon>
    </lineage>
</organism>
<accession>A0A250EAT5</accession>
<dbReference type="EMBL" id="CP022378">
    <property type="protein sequence ID" value="ATA68826.1"/>
    <property type="molecule type" value="Genomic_DNA"/>
</dbReference>
<evidence type="ECO:0000313" key="2">
    <source>
        <dbReference type="Proteomes" id="UP000242855"/>
    </source>
</evidence>